<sequence>MVCLSSAPQLTLTNMMQCEKHQTDTTTDHPRQSTSAMLKYHHEHTNTMPRTPTNNEDVIQFFLSEIAYALTDRAPAITSHHKHTSYLTVLNGFILWWLLLLLLVLPVLIGAIRWTMKRPSGTD</sequence>
<dbReference type="VEuPathDB" id="FungiDB:ASPFODRAFT_687630"/>
<reference evidence="3" key="1">
    <citation type="journal article" date="2017" name="Genome Biol.">
        <title>Comparative genomics reveals high biological diversity and specific adaptations in the industrially and medically important fungal genus Aspergillus.</title>
        <authorList>
            <person name="de Vries R.P."/>
            <person name="Riley R."/>
            <person name="Wiebenga A."/>
            <person name="Aguilar-Osorio G."/>
            <person name="Amillis S."/>
            <person name="Uchima C.A."/>
            <person name="Anderluh G."/>
            <person name="Asadollahi M."/>
            <person name="Askin M."/>
            <person name="Barry K."/>
            <person name="Battaglia E."/>
            <person name="Bayram O."/>
            <person name="Benocci T."/>
            <person name="Braus-Stromeyer S.A."/>
            <person name="Caldana C."/>
            <person name="Canovas D."/>
            <person name="Cerqueira G.C."/>
            <person name="Chen F."/>
            <person name="Chen W."/>
            <person name="Choi C."/>
            <person name="Clum A."/>
            <person name="Dos Santos R.A."/>
            <person name="Damasio A.R."/>
            <person name="Diallinas G."/>
            <person name="Emri T."/>
            <person name="Fekete E."/>
            <person name="Flipphi M."/>
            <person name="Freyberg S."/>
            <person name="Gallo A."/>
            <person name="Gournas C."/>
            <person name="Habgood R."/>
            <person name="Hainaut M."/>
            <person name="Harispe M.L."/>
            <person name="Henrissat B."/>
            <person name="Hilden K.S."/>
            <person name="Hope R."/>
            <person name="Hossain A."/>
            <person name="Karabika E."/>
            <person name="Karaffa L."/>
            <person name="Karanyi Z."/>
            <person name="Krasevec N."/>
            <person name="Kuo A."/>
            <person name="Kusch H."/>
            <person name="LaButti K."/>
            <person name="Lagendijk E.L."/>
            <person name="Lapidus A."/>
            <person name="Levasseur A."/>
            <person name="Lindquist E."/>
            <person name="Lipzen A."/>
            <person name="Logrieco A.F."/>
            <person name="MacCabe A."/>
            <person name="Maekelae M.R."/>
            <person name="Malavazi I."/>
            <person name="Melin P."/>
            <person name="Meyer V."/>
            <person name="Mielnichuk N."/>
            <person name="Miskei M."/>
            <person name="Molnar A.P."/>
            <person name="Mule G."/>
            <person name="Ngan C.Y."/>
            <person name="Orejas M."/>
            <person name="Orosz E."/>
            <person name="Ouedraogo J.P."/>
            <person name="Overkamp K.M."/>
            <person name="Park H.-S."/>
            <person name="Perrone G."/>
            <person name="Piumi F."/>
            <person name="Punt P.J."/>
            <person name="Ram A.F."/>
            <person name="Ramon A."/>
            <person name="Rauscher S."/>
            <person name="Record E."/>
            <person name="Riano-Pachon D.M."/>
            <person name="Robert V."/>
            <person name="Roehrig J."/>
            <person name="Ruller R."/>
            <person name="Salamov A."/>
            <person name="Salih N.S."/>
            <person name="Samson R.A."/>
            <person name="Sandor E."/>
            <person name="Sanguinetti M."/>
            <person name="Schuetze T."/>
            <person name="Sepcic K."/>
            <person name="Shelest E."/>
            <person name="Sherlock G."/>
            <person name="Sophianopoulou V."/>
            <person name="Squina F.M."/>
            <person name="Sun H."/>
            <person name="Susca A."/>
            <person name="Todd R.B."/>
            <person name="Tsang A."/>
            <person name="Unkles S.E."/>
            <person name="van de Wiele N."/>
            <person name="van Rossen-Uffink D."/>
            <person name="Oliveira J.V."/>
            <person name="Vesth T.C."/>
            <person name="Visser J."/>
            <person name="Yu J.-H."/>
            <person name="Zhou M."/>
            <person name="Andersen M.R."/>
            <person name="Archer D.B."/>
            <person name="Baker S.E."/>
            <person name="Benoit I."/>
            <person name="Brakhage A.A."/>
            <person name="Braus G.H."/>
            <person name="Fischer R."/>
            <person name="Frisvad J.C."/>
            <person name="Goldman G.H."/>
            <person name="Houbraken J."/>
            <person name="Oakley B."/>
            <person name="Pocsi I."/>
            <person name="Scazzocchio C."/>
            <person name="Seiboth B."/>
            <person name="vanKuyk P.A."/>
            <person name="Wortman J."/>
            <person name="Dyer P.S."/>
            <person name="Grigoriev I.V."/>
        </authorList>
    </citation>
    <scope>NUCLEOTIDE SEQUENCE [LARGE SCALE GENOMIC DNA]</scope>
    <source>
        <strain evidence="3">CBS 106.47</strain>
    </source>
</reference>
<evidence type="ECO:0000313" key="2">
    <source>
        <dbReference type="EMBL" id="OJZ84641.1"/>
    </source>
</evidence>
<feature type="transmembrane region" description="Helical" evidence="1">
    <location>
        <begin position="94"/>
        <end position="114"/>
    </location>
</feature>
<organism evidence="2 3">
    <name type="scientific">Aspergillus luchuensis (strain CBS 106.47)</name>
    <dbReference type="NCBI Taxonomy" id="1137211"/>
    <lineage>
        <taxon>Eukaryota</taxon>
        <taxon>Fungi</taxon>
        <taxon>Dikarya</taxon>
        <taxon>Ascomycota</taxon>
        <taxon>Pezizomycotina</taxon>
        <taxon>Eurotiomycetes</taxon>
        <taxon>Eurotiomycetidae</taxon>
        <taxon>Eurotiales</taxon>
        <taxon>Aspergillaceae</taxon>
        <taxon>Aspergillus</taxon>
        <taxon>Aspergillus subgen. Circumdati</taxon>
    </lineage>
</organism>
<dbReference type="EMBL" id="KV878244">
    <property type="protein sequence ID" value="OJZ84641.1"/>
    <property type="molecule type" value="Genomic_DNA"/>
</dbReference>
<gene>
    <name evidence="2" type="ORF">ASPFODRAFT_687630</name>
</gene>
<dbReference type="Proteomes" id="UP000184063">
    <property type="component" value="Unassembled WGS sequence"/>
</dbReference>
<name>A0A1M3TD22_ASPLC</name>
<evidence type="ECO:0000256" key="1">
    <source>
        <dbReference type="SAM" id="Phobius"/>
    </source>
</evidence>
<evidence type="ECO:0000313" key="3">
    <source>
        <dbReference type="Proteomes" id="UP000184063"/>
    </source>
</evidence>
<keyword evidence="1" id="KW-0472">Membrane</keyword>
<proteinExistence type="predicted"/>
<keyword evidence="1" id="KW-1133">Transmembrane helix</keyword>
<accession>A0A1M3TD22</accession>
<dbReference type="AlphaFoldDB" id="A0A1M3TD22"/>
<protein>
    <submittedName>
        <fullName evidence="2">Uncharacterized protein</fullName>
    </submittedName>
</protein>
<keyword evidence="1" id="KW-0812">Transmembrane</keyword>